<comment type="caution">
    <text evidence="1">The sequence shown here is derived from an EMBL/GenBank/DDBJ whole genome shotgun (WGS) entry which is preliminary data.</text>
</comment>
<proteinExistence type="predicted"/>
<protein>
    <recommendedName>
        <fullName evidence="2">Outer membrane protein beta-barrel domain-containing protein</fullName>
    </recommendedName>
</protein>
<accession>A0A5J4SFU8</accession>
<evidence type="ECO:0000313" key="1">
    <source>
        <dbReference type="EMBL" id="KAA6344652.1"/>
    </source>
</evidence>
<dbReference type="SUPFAM" id="SSF56925">
    <property type="entry name" value="OMPA-like"/>
    <property type="match status" value="1"/>
</dbReference>
<sequence length="191" mass="21251">MKKILLLFAVIAVTLTVSAQDYKKPSVSVGYTNLTQVSVPNGLSSLTLDGINLKVYQPISEKISFVPSVYFYFGKKGYDYNNAYDFDFNYNLLKKNRLGIYGIFGAGINDVRFTNPDVTTEETKLNSEGNEVTTTTVTPGAIVKFTNWKQNAGIGLTFDIDCKISLVGEFKYSHSAYIDETSYNVGLKYAF</sequence>
<evidence type="ECO:0008006" key="2">
    <source>
        <dbReference type="Google" id="ProtNLM"/>
    </source>
</evidence>
<dbReference type="AlphaFoldDB" id="A0A5J4SFU8"/>
<gene>
    <name evidence="1" type="ORF">EZS27_007742</name>
</gene>
<dbReference type="Gene3D" id="2.40.160.20">
    <property type="match status" value="1"/>
</dbReference>
<reference evidence="1" key="1">
    <citation type="submission" date="2019-03" db="EMBL/GenBank/DDBJ databases">
        <title>Single cell metagenomics reveals metabolic interactions within the superorganism composed of flagellate Streblomastix strix and complex community of Bacteroidetes bacteria on its surface.</title>
        <authorList>
            <person name="Treitli S.C."/>
            <person name="Kolisko M."/>
            <person name="Husnik F."/>
            <person name="Keeling P."/>
            <person name="Hampl V."/>
        </authorList>
    </citation>
    <scope>NUCLEOTIDE SEQUENCE</scope>
    <source>
        <strain evidence="1">STM</strain>
    </source>
</reference>
<name>A0A5J4SFU8_9ZZZZ</name>
<dbReference type="InterPro" id="IPR011250">
    <property type="entry name" value="OMP/PagP_B-barrel"/>
</dbReference>
<organism evidence="1">
    <name type="scientific">termite gut metagenome</name>
    <dbReference type="NCBI Taxonomy" id="433724"/>
    <lineage>
        <taxon>unclassified sequences</taxon>
        <taxon>metagenomes</taxon>
        <taxon>organismal metagenomes</taxon>
    </lineage>
</organism>
<dbReference type="EMBL" id="SNRY01000207">
    <property type="protein sequence ID" value="KAA6344652.1"/>
    <property type="molecule type" value="Genomic_DNA"/>
</dbReference>